<evidence type="ECO:0000313" key="2">
    <source>
        <dbReference type="Proteomes" id="UP000054053"/>
    </source>
</evidence>
<name>A0A1B5L727_USTVR</name>
<comment type="caution">
    <text evidence="1">The sequence shown here is derived from an EMBL/GenBank/DDBJ whole genome shotgun (WGS) entry which is preliminary data.</text>
</comment>
<dbReference type="Proteomes" id="UP000054053">
    <property type="component" value="Unassembled WGS sequence"/>
</dbReference>
<evidence type="ECO:0000313" key="1">
    <source>
        <dbReference type="EMBL" id="GAO19440.1"/>
    </source>
</evidence>
<reference evidence="2" key="1">
    <citation type="journal article" date="2016" name="Genome Announc.">
        <title>Genome sequence of Ustilaginoidea virens IPU010, a rice pathogenic fungus causing false smut.</title>
        <authorList>
            <person name="Kumagai T."/>
            <person name="Ishii T."/>
            <person name="Terai G."/>
            <person name="Umemura M."/>
            <person name="Machida M."/>
            <person name="Asai K."/>
        </authorList>
    </citation>
    <scope>NUCLEOTIDE SEQUENCE [LARGE SCALE GENOMIC DNA]</scope>
    <source>
        <strain evidence="2">IPU010</strain>
    </source>
</reference>
<protein>
    <submittedName>
        <fullName evidence="1">Uncharacterized protein</fullName>
    </submittedName>
</protein>
<dbReference type="AlphaFoldDB" id="A0A1B5L727"/>
<gene>
    <name evidence="1" type="ORF">UVI_02023380</name>
</gene>
<proteinExistence type="predicted"/>
<dbReference type="EMBL" id="BBTG02000009">
    <property type="protein sequence ID" value="GAO19440.1"/>
    <property type="molecule type" value="Genomic_DNA"/>
</dbReference>
<accession>A0A1B5L727</accession>
<organism evidence="1 2">
    <name type="scientific">Ustilaginoidea virens</name>
    <name type="common">Rice false smut fungus</name>
    <name type="synonym">Villosiclava virens</name>
    <dbReference type="NCBI Taxonomy" id="1159556"/>
    <lineage>
        <taxon>Eukaryota</taxon>
        <taxon>Fungi</taxon>
        <taxon>Dikarya</taxon>
        <taxon>Ascomycota</taxon>
        <taxon>Pezizomycotina</taxon>
        <taxon>Sordariomycetes</taxon>
        <taxon>Hypocreomycetidae</taxon>
        <taxon>Hypocreales</taxon>
        <taxon>Clavicipitaceae</taxon>
        <taxon>Ustilaginoidea</taxon>
    </lineage>
</organism>
<sequence length="131" mass="14203">MSKAHKVLGSAPLSIDVAGGWQRAPSSPISDDDASASIAATHAKPGLRTHDCKSPEAFASHQERWRESVNGGAYRYDESAKEKSLILDNSIVVQQTETRPVPADLLICYGSRPTSSRAFGSIFGSTRRFRK</sequence>